<dbReference type="AlphaFoldDB" id="A0A0C2I487"/>
<evidence type="ECO:0000256" key="5">
    <source>
        <dbReference type="ARBA" id="ARBA00023002"/>
    </source>
</evidence>
<comment type="caution">
    <text evidence="8">The sequence shown here is derived from an EMBL/GenBank/DDBJ whole genome shotgun (WGS) entry which is preliminary data.</text>
</comment>
<keyword evidence="5" id="KW-0560">Oxidoreductase</keyword>
<dbReference type="Gene3D" id="3.50.50.60">
    <property type="entry name" value="FAD/NAD(P)-binding domain"/>
    <property type="match status" value="2"/>
</dbReference>
<dbReference type="OrthoDB" id="9787779at2"/>
<dbReference type="Pfam" id="PF00732">
    <property type="entry name" value="GMC_oxred_N"/>
    <property type="match status" value="1"/>
</dbReference>
<dbReference type="SUPFAM" id="SSF51905">
    <property type="entry name" value="FAD/NAD(P)-binding domain"/>
    <property type="match status" value="1"/>
</dbReference>
<dbReference type="PANTHER" id="PTHR42784:SF1">
    <property type="entry name" value="PYRANOSE 2-OXIDASE"/>
    <property type="match status" value="1"/>
</dbReference>
<feature type="domain" description="Glucose-methanol-choline oxidoreductase N-terminal" evidence="6">
    <location>
        <begin position="200"/>
        <end position="321"/>
    </location>
</feature>
<reference evidence="8 9" key="1">
    <citation type="submission" date="2015-01" db="EMBL/GenBank/DDBJ databases">
        <title>Complete genome of Pseudomonas batumici UCM B-321 producer of the batumin antibiotic with strong antistaphilococcal and potential anticancer activity.</title>
        <authorList>
            <person name="Klochko V.V."/>
            <person name="Zelena L.B."/>
            <person name="Elena K.A."/>
            <person name="Reva O.N."/>
        </authorList>
    </citation>
    <scope>NUCLEOTIDE SEQUENCE [LARGE SCALE GENOMIC DNA]</scope>
    <source>
        <strain evidence="8 9">UCM B-321</strain>
    </source>
</reference>
<comment type="cofactor">
    <cofactor evidence="1">
        <name>FAD</name>
        <dbReference type="ChEBI" id="CHEBI:57692"/>
    </cofactor>
</comment>
<dbReference type="InterPro" id="IPR051473">
    <property type="entry name" value="P2Ox-like"/>
</dbReference>
<dbReference type="InterPro" id="IPR036188">
    <property type="entry name" value="FAD/NAD-bd_sf"/>
</dbReference>
<evidence type="ECO:0000256" key="4">
    <source>
        <dbReference type="ARBA" id="ARBA00022827"/>
    </source>
</evidence>
<evidence type="ECO:0000313" key="9">
    <source>
        <dbReference type="Proteomes" id="UP000031535"/>
    </source>
</evidence>
<dbReference type="InterPro" id="IPR007867">
    <property type="entry name" value="GMC_OxRtase_C"/>
</dbReference>
<dbReference type="RefSeq" id="WP_040066475.1">
    <property type="nucleotide sequence ID" value="NZ_JXDG01000029.1"/>
</dbReference>
<evidence type="ECO:0000259" key="6">
    <source>
        <dbReference type="Pfam" id="PF00732"/>
    </source>
</evidence>
<evidence type="ECO:0000259" key="7">
    <source>
        <dbReference type="Pfam" id="PF05199"/>
    </source>
</evidence>
<dbReference type="GO" id="GO:0016614">
    <property type="term" value="F:oxidoreductase activity, acting on CH-OH group of donors"/>
    <property type="evidence" value="ECO:0007669"/>
    <property type="project" value="InterPro"/>
</dbReference>
<keyword evidence="3" id="KW-0285">Flavoprotein</keyword>
<dbReference type="InterPro" id="IPR000172">
    <property type="entry name" value="GMC_OxRdtase_N"/>
</dbReference>
<dbReference type="Pfam" id="PF05199">
    <property type="entry name" value="GMC_oxred_C"/>
    <property type="match status" value="1"/>
</dbReference>
<name>A0A0C2I487_9PSED</name>
<proteinExistence type="inferred from homology"/>
<organism evidence="8 9">
    <name type="scientific">Pseudomonas batumici</name>
    <dbReference type="NCBI Taxonomy" id="226910"/>
    <lineage>
        <taxon>Bacteria</taxon>
        <taxon>Pseudomonadati</taxon>
        <taxon>Pseudomonadota</taxon>
        <taxon>Gammaproteobacteria</taxon>
        <taxon>Pseudomonadales</taxon>
        <taxon>Pseudomonadaceae</taxon>
        <taxon>Pseudomonas</taxon>
    </lineage>
</organism>
<gene>
    <name evidence="8" type="ORF">UCMB321_2223</name>
</gene>
<protein>
    <submittedName>
        <fullName evidence="8">Glucose-methanol-choline (GMC) oxidoreductase:NAD binding site</fullName>
    </submittedName>
</protein>
<evidence type="ECO:0000256" key="3">
    <source>
        <dbReference type="ARBA" id="ARBA00022630"/>
    </source>
</evidence>
<sequence length="543" mass="59747">MNTDVLIIGSGVAATALANRLLQADPTRAILILEAGAKVKMQDQALWDDFMVSGSSYSKLPYYKYNDLNYPERDAPGENLNIGATLVPLAGARVMTYGGSTIHWGGWSFRLKAEDFKLKSNTGQGADWPINYAELEPFYNQAECYIGVSGDSKNQDPPRSAPYPFPAFPYTLEDQPVHSAMTALGMSTANVPIARHGITNTTSRHAPCKTTGTCKYCPFGARYAAPNFLNDMTHWGNFPNFRVMDNCVVEEVIMSSKNRTSGVTYLDKMSGQHLTIEANTVIVAGGAIETPKLLLRSCSEYWPNGIGNDHDLVGRYFVTHPYFVFTATVNSNPEWLQPEMDFPTLCSRYFDSPQEQAKGKFILINPPSSFMPLVNGKTLSIAQMMQNGMLRQDIENAVKGSAQVQIHGMVEIPSDYKNRVMNLDIRNRIGLQETIVDYSQSADFNTRMQEIGAHVGRIFEAMGATLSGPPSISWRADHAACTCRMSDNEQEGVIDKNLKLFGVDNLYVCSNAAFPNTGAINPTLTLTALALRLGERLAAPVQP</sequence>
<dbReference type="STRING" id="226910.UCMB321_2223"/>
<feature type="domain" description="Glucose-methanol-choline oxidoreductase C-terminal" evidence="7">
    <location>
        <begin position="435"/>
        <end position="530"/>
    </location>
</feature>
<evidence type="ECO:0000256" key="1">
    <source>
        <dbReference type="ARBA" id="ARBA00001974"/>
    </source>
</evidence>
<dbReference type="Proteomes" id="UP000031535">
    <property type="component" value="Unassembled WGS sequence"/>
</dbReference>
<dbReference type="GO" id="GO:0050660">
    <property type="term" value="F:flavin adenine dinucleotide binding"/>
    <property type="evidence" value="ECO:0007669"/>
    <property type="project" value="InterPro"/>
</dbReference>
<accession>A0A0C2I487</accession>
<keyword evidence="9" id="KW-1185">Reference proteome</keyword>
<evidence type="ECO:0000313" key="8">
    <source>
        <dbReference type="EMBL" id="KIH84031.1"/>
    </source>
</evidence>
<comment type="similarity">
    <text evidence="2">Belongs to the GMC oxidoreductase family.</text>
</comment>
<dbReference type="PANTHER" id="PTHR42784">
    <property type="entry name" value="PYRANOSE 2-OXIDASE"/>
    <property type="match status" value="1"/>
</dbReference>
<dbReference type="EMBL" id="JXDG01000029">
    <property type="protein sequence ID" value="KIH84031.1"/>
    <property type="molecule type" value="Genomic_DNA"/>
</dbReference>
<evidence type="ECO:0000256" key="2">
    <source>
        <dbReference type="ARBA" id="ARBA00010790"/>
    </source>
</evidence>
<keyword evidence="4" id="KW-0274">FAD</keyword>
<dbReference type="PATRIC" id="fig|226910.6.peg.2211"/>